<gene>
    <name evidence="4" type="ORF">B0I36DRAFT_360090</name>
</gene>
<proteinExistence type="predicted"/>
<dbReference type="Proteomes" id="UP000756346">
    <property type="component" value="Unassembled WGS sequence"/>
</dbReference>
<feature type="region of interest" description="Disordered" evidence="1">
    <location>
        <begin position="168"/>
        <end position="228"/>
    </location>
</feature>
<name>A0A9P8YAA7_9PEZI</name>
<dbReference type="GeneID" id="70187787"/>
<keyword evidence="5" id="KW-1185">Reference proteome</keyword>
<evidence type="ECO:0000256" key="3">
    <source>
        <dbReference type="SAM" id="SignalP"/>
    </source>
</evidence>
<dbReference type="EMBL" id="JAGTJQ010000003">
    <property type="protein sequence ID" value="KAH7034582.1"/>
    <property type="molecule type" value="Genomic_DNA"/>
</dbReference>
<protein>
    <recommendedName>
        <fullName evidence="6">Copper transporter</fullName>
    </recommendedName>
</protein>
<comment type="caution">
    <text evidence="4">The sequence shown here is derived from an EMBL/GenBank/DDBJ whole genome shotgun (WGS) entry which is preliminary data.</text>
</comment>
<evidence type="ECO:0000313" key="5">
    <source>
        <dbReference type="Proteomes" id="UP000756346"/>
    </source>
</evidence>
<keyword evidence="2" id="KW-0472">Membrane</keyword>
<feature type="transmembrane region" description="Helical" evidence="2">
    <location>
        <begin position="112"/>
        <end position="131"/>
    </location>
</feature>
<feature type="signal peptide" evidence="3">
    <location>
        <begin position="1"/>
        <end position="19"/>
    </location>
</feature>
<evidence type="ECO:0000313" key="4">
    <source>
        <dbReference type="EMBL" id="KAH7034582.1"/>
    </source>
</evidence>
<feature type="transmembrane region" description="Helical" evidence="2">
    <location>
        <begin position="137"/>
        <end position="159"/>
    </location>
</feature>
<feature type="chain" id="PRO_5040241309" description="Copper transporter" evidence="3">
    <location>
        <begin position="20"/>
        <end position="228"/>
    </location>
</feature>
<keyword evidence="2" id="KW-0812">Transmembrane</keyword>
<keyword evidence="2" id="KW-1133">Transmembrane helix</keyword>
<feature type="transmembrane region" description="Helical" evidence="2">
    <location>
        <begin position="65"/>
        <end position="87"/>
    </location>
</feature>
<feature type="compositionally biased region" description="Basic and acidic residues" evidence="1">
    <location>
        <begin position="195"/>
        <end position="204"/>
    </location>
</feature>
<keyword evidence="3" id="KW-0732">Signal</keyword>
<evidence type="ECO:0000256" key="1">
    <source>
        <dbReference type="SAM" id="MobiDB-lite"/>
    </source>
</evidence>
<dbReference type="AlphaFoldDB" id="A0A9P8YAA7"/>
<accession>A0A9P8YAA7</accession>
<evidence type="ECO:0008006" key="6">
    <source>
        <dbReference type="Google" id="ProtNLM"/>
    </source>
</evidence>
<sequence>MVELTGLMVAALLATGAFGAPFSRRDAPAEPMAPTFDECQSQSGITVWSHGMCILGWLIRSHTQFGWVCVMLAGAALLTEAFACLAARYEQKLREKREAQPSLGRRPSVGEVFLRVFYNFFKYVFAGFLVICGAWGNAFWILSAAAGFLLGQTILAFVTPIEGGRDIKKAPKKKKSQATYLQALPPRPRPQPVPDYKRRVRSDPQRPPPAPRRGYMPQSEPARMPGSW</sequence>
<reference evidence="4" key="1">
    <citation type="journal article" date="2021" name="Nat. Commun.">
        <title>Genetic determinants of endophytism in the Arabidopsis root mycobiome.</title>
        <authorList>
            <person name="Mesny F."/>
            <person name="Miyauchi S."/>
            <person name="Thiergart T."/>
            <person name="Pickel B."/>
            <person name="Atanasova L."/>
            <person name="Karlsson M."/>
            <person name="Huettel B."/>
            <person name="Barry K.W."/>
            <person name="Haridas S."/>
            <person name="Chen C."/>
            <person name="Bauer D."/>
            <person name="Andreopoulos W."/>
            <person name="Pangilinan J."/>
            <person name="LaButti K."/>
            <person name="Riley R."/>
            <person name="Lipzen A."/>
            <person name="Clum A."/>
            <person name="Drula E."/>
            <person name="Henrissat B."/>
            <person name="Kohler A."/>
            <person name="Grigoriev I.V."/>
            <person name="Martin F.M."/>
            <person name="Hacquard S."/>
        </authorList>
    </citation>
    <scope>NUCLEOTIDE SEQUENCE</scope>
    <source>
        <strain evidence="4">MPI-CAGE-CH-0230</strain>
    </source>
</reference>
<evidence type="ECO:0000256" key="2">
    <source>
        <dbReference type="SAM" id="Phobius"/>
    </source>
</evidence>
<dbReference type="RefSeq" id="XP_046014675.1">
    <property type="nucleotide sequence ID" value="XM_046158241.1"/>
</dbReference>
<organism evidence="4 5">
    <name type="scientific">Microdochium trichocladiopsis</name>
    <dbReference type="NCBI Taxonomy" id="1682393"/>
    <lineage>
        <taxon>Eukaryota</taxon>
        <taxon>Fungi</taxon>
        <taxon>Dikarya</taxon>
        <taxon>Ascomycota</taxon>
        <taxon>Pezizomycotina</taxon>
        <taxon>Sordariomycetes</taxon>
        <taxon>Xylariomycetidae</taxon>
        <taxon>Xylariales</taxon>
        <taxon>Microdochiaceae</taxon>
        <taxon>Microdochium</taxon>
    </lineage>
</organism>